<comment type="catalytic activity">
    <reaction evidence="9">
        <text>L-threonate + NAD(+) = 2-dehydro-L-erythronate + NADH + H(+)</text>
        <dbReference type="Rhea" id="RHEA:52548"/>
        <dbReference type="ChEBI" id="CHEBI:15378"/>
        <dbReference type="ChEBI" id="CHEBI:57540"/>
        <dbReference type="ChEBI" id="CHEBI:57561"/>
        <dbReference type="ChEBI" id="CHEBI:57945"/>
        <dbReference type="ChEBI" id="CHEBI:136669"/>
        <dbReference type="EC" id="1.1.1.411"/>
    </reaction>
</comment>
<accession>A0A231MZJ8</accession>
<gene>
    <name evidence="10" type="ORF">AN401_17915</name>
</gene>
<dbReference type="RefSeq" id="WP_094039412.1">
    <property type="nucleotide sequence ID" value="NZ_CP012621.1"/>
</dbReference>
<evidence type="ECO:0000256" key="8">
    <source>
        <dbReference type="ARBA" id="ARBA00039407"/>
    </source>
</evidence>
<reference evidence="11" key="1">
    <citation type="submission" date="2015-09" db="EMBL/GenBank/DDBJ databases">
        <authorList>
            <person name="Shao Z."/>
            <person name="Wang L."/>
        </authorList>
    </citation>
    <scope>NUCLEOTIDE SEQUENCE [LARGE SCALE GENOMIC DNA]</scope>
    <source>
        <strain evidence="11">F13-1</strain>
    </source>
</reference>
<dbReference type="PROSITE" id="PS00895">
    <property type="entry name" value="3_HYDROXYISOBUT_DH"/>
    <property type="match status" value="1"/>
</dbReference>
<dbReference type="InterPro" id="IPR029154">
    <property type="entry name" value="HIBADH-like_NADP-bd"/>
</dbReference>
<evidence type="ECO:0000256" key="6">
    <source>
        <dbReference type="ARBA" id="ARBA00037979"/>
    </source>
</evidence>
<dbReference type="InterPro" id="IPR002204">
    <property type="entry name" value="3-OH-isobutyrate_DH-rel_CS"/>
</dbReference>
<dbReference type="Pfam" id="PF14833">
    <property type="entry name" value="NAD_binding_11"/>
    <property type="match status" value="1"/>
</dbReference>
<dbReference type="InterPro" id="IPR013328">
    <property type="entry name" value="6PGD_dom2"/>
</dbReference>
<dbReference type="PANTHER" id="PTHR43060">
    <property type="entry name" value="3-HYDROXYISOBUTYRATE DEHYDROGENASE-LIKE 1, MITOCHONDRIAL-RELATED"/>
    <property type="match status" value="1"/>
</dbReference>
<keyword evidence="1" id="KW-0521">NADP</keyword>
<dbReference type="GO" id="GO:0050661">
    <property type="term" value="F:NADP binding"/>
    <property type="evidence" value="ECO:0007669"/>
    <property type="project" value="InterPro"/>
</dbReference>
<dbReference type="PIRSF" id="PIRSF000103">
    <property type="entry name" value="HIBADH"/>
    <property type="match status" value="1"/>
</dbReference>
<evidence type="ECO:0000256" key="7">
    <source>
        <dbReference type="ARBA" id="ARBA00038870"/>
    </source>
</evidence>
<dbReference type="GO" id="GO:0016616">
    <property type="term" value="F:oxidoreductase activity, acting on the CH-OH group of donors, NAD or NADP as acceptor"/>
    <property type="evidence" value="ECO:0007669"/>
    <property type="project" value="InterPro"/>
</dbReference>
<evidence type="ECO:0000256" key="2">
    <source>
        <dbReference type="ARBA" id="ARBA00023002"/>
    </source>
</evidence>
<dbReference type="NCBIfam" id="NF043037">
    <property type="entry name" value="ThreonDh"/>
    <property type="match status" value="1"/>
</dbReference>
<evidence type="ECO:0000313" key="11">
    <source>
        <dbReference type="Proteomes" id="UP000217763"/>
    </source>
</evidence>
<dbReference type="SUPFAM" id="SSF51735">
    <property type="entry name" value="NAD(P)-binding Rossmann-fold domains"/>
    <property type="match status" value="1"/>
</dbReference>
<name>A0A231MZJ8_9GAMM</name>
<dbReference type="InterPro" id="IPR050006">
    <property type="entry name" value="LtnD"/>
</dbReference>
<sequence length="299" mass="31227">MSALSRIGLVGLGSMGMGMAQSLIRAGFDTYGFDLNPDACARLAEAGAAGTGPSALPYADRLDALVLVVVNGAQVEAVLFGEQGLAQALRPGSLVIVCSTLAATQTQSIHRRLAELGLEMIDAPISGGAVKAADGRLSVMASGKPELFEQARGLFDAVAEKLYVVGPDIGQGSTVKTIHQLLAGVHIAAAAEAMAMAAKAEIPLELMFEVVTHSAGNSWMFENRVPHILDGDYAPRSSVDIFVKDLGIVLDTAHQMKFPLPLASAAHQMFLAASNEGYGREDDAAVVKTFKGIRLPEGK</sequence>
<dbReference type="EMBL" id="CP012621">
    <property type="protein sequence ID" value="ATG75490.1"/>
    <property type="molecule type" value="Genomic_DNA"/>
</dbReference>
<dbReference type="Pfam" id="PF03446">
    <property type="entry name" value="NAD_binding_2"/>
    <property type="match status" value="1"/>
</dbReference>
<dbReference type="Proteomes" id="UP000217763">
    <property type="component" value="Chromosome"/>
</dbReference>
<keyword evidence="11" id="KW-1185">Reference proteome</keyword>
<dbReference type="SUPFAM" id="SSF48179">
    <property type="entry name" value="6-phosphogluconate dehydrogenase C-terminal domain-like"/>
    <property type="match status" value="1"/>
</dbReference>
<evidence type="ECO:0000313" key="10">
    <source>
        <dbReference type="EMBL" id="ATG75490.1"/>
    </source>
</evidence>
<evidence type="ECO:0000256" key="4">
    <source>
        <dbReference type="ARBA" id="ARBA00023277"/>
    </source>
</evidence>
<keyword evidence="3" id="KW-0520">NAD</keyword>
<evidence type="ECO:0000256" key="3">
    <source>
        <dbReference type="ARBA" id="ARBA00023027"/>
    </source>
</evidence>
<comment type="similarity">
    <text evidence="6">Belongs to the HIBADH-related family. L-threonate dehydrogenase subfamily.</text>
</comment>
<evidence type="ECO:0000256" key="9">
    <source>
        <dbReference type="ARBA" id="ARBA00047312"/>
    </source>
</evidence>
<dbReference type="InterPro" id="IPR015815">
    <property type="entry name" value="HIBADH-related"/>
</dbReference>
<keyword evidence="2" id="KW-0560">Oxidoreductase</keyword>
<dbReference type="PANTHER" id="PTHR43060:SF17">
    <property type="entry name" value="L-THREONATE DEHYDROGENASE"/>
    <property type="match status" value="1"/>
</dbReference>
<dbReference type="EC" id="1.1.1.411" evidence="7"/>
<organism evidence="10 11">
    <name type="scientific">Zobellella denitrificans</name>
    <dbReference type="NCBI Taxonomy" id="347534"/>
    <lineage>
        <taxon>Bacteria</taxon>
        <taxon>Pseudomonadati</taxon>
        <taxon>Pseudomonadota</taxon>
        <taxon>Gammaproteobacteria</taxon>
        <taxon>Aeromonadales</taxon>
        <taxon>Aeromonadaceae</taxon>
        <taxon>Zobellella</taxon>
    </lineage>
</organism>
<dbReference type="InterPro" id="IPR008927">
    <property type="entry name" value="6-PGluconate_DH-like_C_sf"/>
</dbReference>
<dbReference type="Gene3D" id="3.40.50.720">
    <property type="entry name" value="NAD(P)-binding Rossmann-like Domain"/>
    <property type="match status" value="1"/>
</dbReference>
<protein>
    <recommendedName>
        <fullName evidence="8">L-threonate dehydrogenase</fullName>
        <ecNumber evidence="7">1.1.1.411</ecNumber>
    </recommendedName>
</protein>
<keyword evidence="4" id="KW-0119">Carbohydrate metabolism</keyword>
<dbReference type="InterPro" id="IPR006115">
    <property type="entry name" value="6PGDH_NADP-bd"/>
</dbReference>
<dbReference type="KEGG" id="zdf:AN401_17915"/>
<dbReference type="GO" id="GO:0016054">
    <property type="term" value="P:organic acid catabolic process"/>
    <property type="evidence" value="ECO:0007669"/>
    <property type="project" value="UniProtKB-ARBA"/>
</dbReference>
<comment type="function">
    <text evidence="5">Catalyzes oxidation of L-threonate to 2-oxo-tetronate. Can use either NAD(+) or NADP(+) as cosubstrate, with a preference for NAD(+).</text>
</comment>
<dbReference type="InterPro" id="IPR036291">
    <property type="entry name" value="NAD(P)-bd_dom_sf"/>
</dbReference>
<evidence type="ECO:0000256" key="5">
    <source>
        <dbReference type="ARBA" id="ARBA00037062"/>
    </source>
</evidence>
<dbReference type="AlphaFoldDB" id="A0A231MZJ8"/>
<evidence type="ECO:0000256" key="1">
    <source>
        <dbReference type="ARBA" id="ARBA00022857"/>
    </source>
</evidence>
<dbReference type="OrthoDB" id="9786703at2"/>
<dbReference type="GO" id="GO:0051287">
    <property type="term" value="F:NAD binding"/>
    <property type="evidence" value="ECO:0007669"/>
    <property type="project" value="InterPro"/>
</dbReference>
<proteinExistence type="inferred from homology"/>
<dbReference type="Gene3D" id="1.10.1040.10">
    <property type="entry name" value="N-(1-d-carboxylethyl)-l-norvaline Dehydrogenase, domain 2"/>
    <property type="match status" value="1"/>
</dbReference>